<reference evidence="2" key="1">
    <citation type="submission" date="2022-12" db="EMBL/GenBank/DDBJ databases">
        <title>Draft genome assemblies for two species of Escallonia (Escalloniales).</title>
        <authorList>
            <person name="Chanderbali A."/>
            <person name="Dervinis C."/>
            <person name="Anghel I."/>
            <person name="Soltis D."/>
            <person name="Soltis P."/>
            <person name="Zapata F."/>
        </authorList>
    </citation>
    <scope>NUCLEOTIDE SEQUENCE</scope>
    <source>
        <strain evidence="2">UCBG64.0493</strain>
        <tissue evidence="2">Leaf</tissue>
    </source>
</reference>
<protein>
    <recommendedName>
        <fullName evidence="1">Integrase catalytic domain-containing protein</fullName>
    </recommendedName>
</protein>
<keyword evidence="3" id="KW-1185">Reference proteome</keyword>
<sequence length="544" mass="61412">MWIFGTNVHDYCYYLAYSPAAITDYLTSIESLSGTNFRKWKEQISIILGVMDLDYALRVDASAALTAESSTEQKAAYEKWERSNRISLMIMKGSITTAIRGAIPDSDNAKLYLAHIEEQFQGSSKAHATTLITKMVTLKYSGSNGVREHILRMNDMASQLKGLDMEISEGFLVHFIMTSLPAQFGPFKINYNTQKEKWKMSELISMCVQEEERLKFEQPDSAHVAITGPSKGKMKEIWQRCHFCKDKGHMRKECHKFREWLEKKGNLSICVCYESYTIDAPLNTWWVDTGATVHITNSLQGFLFVKKLNKGDCNVLVGNGEKAQVEAVGTLRLVLESGFNLDLVDTVYVPSMTRNLISVSRLDAYGYSFKFKNKGFSLFLYSRVIGSGLLEGNLYKLLLNASFTESLKTMNVSDVVAKTCGTPQQNGVAERQNRTLMDMVRSMICQSTLPEFLWVEELKTAVHILNRFPDHVSIPVIQKVGAPLPHRENNDAPEVVPNDVPPIMDPAPIPANEQPLRRSGRERRTAISDDYIVYLDEADYNLGI</sequence>
<dbReference type="PANTHER" id="PTHR47592">
    <property type="entry name" value="PBF68 PROTEIN"/>
    <property type="match status" value="1"/>
</dbReference>
<dbReference type="Gene3D" id="3.30.420.10">
    <property type="entry name" value="Ribonuclease H-like superfamily/Ribonuclease H"/>
    <property type="match status" value="1"/>
</dbReference>
<comment type="caution">
    <text evidence="2">The sequence shown here is derived from an EMBL/GenBank/DDBJ whole genome shotgun (WGS) entry which is preliminary data.</text>
</comment>
<evidence type="ECO:0000313" key="3">
    <source>
        <dbReference type="Proteomes" id="UP001188597"/>
    </source>
</evidence>
<proteinExistence type="predicted"/>
<dbReference type="PANTHER" id="PTHR47592:SF31">
    <property type="entry name" value="ZINC FINGER, CCHC-TYPE-RELATED"/>
    <property type="match status" value="1"/>
</dbReference>
<dbReference type="AlphaFoldDB" id="A0AA88W542"/>
<dbReference type="PROSITE" id="PS50994">
    <property type="entry name" value="INTEGRASE"/>
    <property type="match status" value="1"/>
</dbReference>
<accession>A0AA88W542</accession>
<name>A0AA88W542_9ASTE</name>
<dbReference type="InterPro" id="IPR054722">
    <property type="entry name" value="PolX-like_BBD"/>
</dbReference>
<dbReference type="InterPro" id="IPR012337">
    <property type="entry name" value="RNaseH-like_sf"/>
</dbReference>
<organism evidence="2 3">
    <name type="scientific">Escallonia herrerae</name>
    <dbReference type="NCBI Taxonomy" id="1293975"/>
    <lineage>
        <taxon>Eukaryota</taxon>
        <taxon>Viridiplantae</taxon>
        <taxon>Streptophyta</taxon>
        <taxon>Embryophyta</taxon>
        <taxon>Tracheophyta</taxon>
        <taxon>Spermatophyta</taxon>
        <taxon>Magnoliopsida</taxon>
        <taxon>eudicotyledons</taxon>
        <taxon>Gunneridae</taxon>
        <taxon>Pentapetalae</taxon>
        <taxon>asterids</taxon>
        <taxon>campanulids</taxon>
        <taxon>Escalloniales</taxon>
        <taxon>Escalloniaceae</taxon>
        <taxon>Escallonia</taxon>
    </lineage>
</organism>
<evidence type="ECO:0000259" key="1">
    <source>
        <dbReference type="PROSITE" id="PS50994"/>
    </source>
</evidence>
<evidence type="ECO:0000313" key="2">
    <source>
        <dbReference type="EMBL" id="KAK3019975.1"/>
    </source>
</evidence>
<dbReference type="Pfam" id="PF14223">
    <property type="entry name" value="Retrotran_gag_2"/>
    <property type="match status" value="1"/>
</dbReference>
<dbReference type="SUPFAM" id="SSF53098">
    <property type="entry name" value="Ribonuclease H-like"/>
    <property type="match status" value="1"/>
</dbReference>
<gene>
    <name evidence="2" type="ORF">RJ639_003022</name>
</gene>
<dbReference type="EMBL" id="JAVXUP010000843">
    <property type="protein sequence ID" value="KAK3019975.1"/>
    <property type="molecule type" value="Genomic_DNA"/>
</dbReference>
<dbReference type="Proteomes" id="UP001188597">
    <property type="component" value="Unassembled WGS sequence"/>
</dbReference>
<dbReference type="GO" id="GO:0015074">
    <property type="term" value="P:DNA integration"/>
    <property type="evidence" value="ECO:0007669"/>
    <property type="project" value="InterPro"/>
</dbReference>
<dbReference type="Pfam" id="PF22936">
    <property type="entry name" value="Pol_BBD"/>
    <property type="match status" value="1"/>
</dbReference>
<dbReference type="GO" id="GO:0003676">
    <property type="term" value="F:nucleic acid binding"/>
    <property type="evidence" value="ECO:0007669"/>
    <property type="project" value="InterPro"/>
</dbReference>
<dbReference type="InterPro" id="IPR001584">
    <property type="entry name" value="Integrase_cat-core"/>
</dbReference>
<feature type="domain" description="Integrase catalytic" evidence="1">
    <location>
        <begin position="277"/>
        <end position="493"/>
    </location>
</feature>
<dbReference type="InterPro" id="IPR036397">
    <property type="entry name" value="RNaseH_sf"/>
</dbReference>